<gene>
    <name evidence="1" type="ORF">GJU80_10810</name>
    <name evidence="2" type="ORF">GJU80_13235</name>
</gene>
<dbReference type="EMBL" id="WJXO01000004">
    <property type="protein sequence ID" value="MRN39409.1"/>
    <property type="molecule type" value="Genomic_DNA"/>
</dbReference>
<proteinExistence type="predicted"/>
<dbReference type="AlphaFoldDB" id="A0A5Q3S2B0"/>
<name>A0A5Q3S2B0_9NEIS</name>
<reference evidence="2" key="1">
    <citation type="journal article" name="Emerg. Infect. Dis.">
        <title>Two cases of a newly characterized neisseria species.</title>
        <authorList>
            <person name="Mustapha M."/>
            <person name="Lemos A.P.S."/>
            <person name="Harrison L.H."/>
            <person name="Vantyne D."/>
            <person name="Sacchi C.T."/>
        </authorList>
    </citation>
    <scope>NUCLEOTIDE SEQUENCE</scope>
    <source>
        <strain evidence="2">N.95.16</strain>
    </source>
</reference>
<keyword evidence="3" id="KW-1185">Reference proteome</keyword>
<sequence>MPQTKMIKYALAALAAAVLLGGVWYGGFQTAFKRQQVVIEQIKAEADKGRLKAEQAYAAELEKALAEQKKWQDFAQDQSAKLARANHELDRRAAAIEKEIHHVIEKDKSANGGHCVDGLGADSLRLYRQALGYAD</sequence>
<protein>
    <submittedName>
        <fullName evidence="2">Uncharacterized protein</fullName>
    </submittedName>
</protein>
<evidence type="ECO:0000313" key="2">
    <source>
        <dbReference type="EMBL" id="MRN39409.1"/>
    </source>
</evidence>
<dbReference type="RefSeq" id="WP_097784610.1">
    <property type="nucleotide sequence ID" value="NZ_CP046027.1"/>
</dbReference>
<accession>A0A5Q3S2B0</accession>
<evidence type="ECO:0000313" key="1">
    <source>
        <dbReference type="EMBL" id="MRN38949.1"/>
    </source>
</evidence>
<comment type="caution">
    <text evidence="2">The sequence shown here is derived from an EMBL/GenBank/DDBJ whole genome shotgun (WGS) entry which is preliminary data.</text>
</comment>
<evidence type="ECO:0000313" key="3">
    <source>
        <dbReference type="Proteomes" id="UP000486297"/>
    </source>
</evidence>
<organism evidence="2 3">
    <name type="scientific">Neisseria brasiliensis</name>
    <dbReference type="NCBI Taxonomy" id="2666100"/>
    <lineage>
        <taxon>Bacteria</taxon>
        <taxon>Pseudomonadati</taxon>
        <taxon>Pseudomonadota</taxon>
        <taxon>Betaproteobacteria</taxon>
        <taxon>Neisseriales</taxon>
        <taxon>Neisseriaceae</taxon>
        <taxon>Neisseria</taxon>
    </lineage>
</organism>
<dbReference type="Proteomes" id="UP000486297">
    <property type="component" value="Unassembled WGS sequence"/>
</dbReference>
<dbReference type="EMBL" id="WJXO01000001">
    <property type="protein sequence ID" value="MRN38949.1"/>
    <property type="molecule type" value="Genomic_DNA"/>
</dbReference>